<keyword evidence="2" id="KW-1185">Reference proteome</keyword>
<proteinExistence type="predicted"/>
<gene>
    <name evidence="1" type="ORF">DPEC_G00343140</name>
</gene>
<accession>A0ACC2F306</accession>
<comment type="caution">
    <text evidence="1">The sequence shown here is derived from an EMBL/GenBank/DDBJ whole genome shotgun (WGS) entry which is preliminary data.</text>
</comment>
<reference evidence="1" key="1">
    <citation type="submission" date="2021-05" db="EMBL/GenBank/DDBJ databases">
        <authorList>
            <person name="Pan Q."/>
            <person name="Jouanno E."/>
            <person name="Zahm M."/>
            <person name="Klopp C."/>
            <person name="Cabau C."/>
            <person name="Louis A."/>
            <person name="Berthelot C."/>
            <person name="Parey E."/>
            <person name="Roest Crollius H."/>
            <person name="Montfort J."/>
            <person name="Robinson-Rechavi M."/>
            <person name="Bouchez O."/>
            <person name="Lampietro C."/>
            <person name="Lopez Roques C."/>
            <person name="Donnadieu C."/>
            <person name="Postlethwait J."/>
            <person name="Bobe J."/>
            <person name="Dillon D."/>
            <person name="Chandos A."/>
            <person name="von Hippel F."/>
            <person name="Guiguen Y."/>
        </authorList>
    </citation>
    <scope>NUCLEOTIDE SEQUENCE</scope>
    <source>
        <strain evidence="1">YG-Jan2019</strain>
    </source>
</reference>
<protein>
    <submittedName>
        <fullName evidence="1">Uncharacterized protein</fullName>
    </submittedName>
</protein>
<evidence type="ECO:0000313" key="1">
    <source>
        <dbReference type="EMBL" id="KAJ7985697.1"/>
    </source>
</evidence>
<evidence type="ECO:0000313" key="2">
    <source>
        <dbReference type="Proteomes" id="UP001157502"/>
    </source>
</evidence>
<dbReference type="EMBL" id="CM055762">
    <property type="protein sequence ID" value="KAJ7985697.1"/>
    <property type="molecule type" value="Genomic_DNA"/>
</dbReference>
<sequence>MPLHQHPCPLWVTNLEDMEDIDSTEKLVTYLASRGGKNLKDSVKRIFQSLFTNHLSIQMNWTGSGQKVSFNNLHLKRVIHRAAEPCNQGGNRRGSPKRSEQIPEGGIRPRGRSGSPSDNQRTSVENAAQPPVDRSLNDEQNASVPPALTGGGPPTLLPLVRPWPASFVLSGMLL</sequence>
<organism evidence="1 2">
    <name type="scientific">Dallia pectoralis</name>
    <name type="common">Alaska blackfish</name>
    <dbReference type="NCBI Taxonomy" id="75939"/>
    <lineage>
        <taxon>Eukaryota</taxon>
        <taxon>Metazoa</taxon>
        <taxon>Chordata</taxon>
        <taxon>Craniata</taxon>
        <taxon>Vertebrata</taxon>
        <taxon>Euteleostomi</taxon>
        <taxon>Actinopterygii</taxon>
        <taxon>Neopterygii</taxon>
        <taxon>Teleostei</taxon>
        <taxon>Protacanthopterygii</taxon>
        <taxon>Esociformes</taxon>
        <taxon>Umbridae</taxon>
        <taxon>Dallia</taxon>
    </lineage>
</organism>
<name>A0ACC2F306_DALPE</name>
<dbReference type="Proteomes" id="UP001157502">
    <property type="component" value="Chromosome 35"/>
</dbReference>